<dbReference type="OrthoDB" id="5631492at2"/>
<keyword evidence="2" id="KW-1185">Reference proteome</keyword>
<proteinExistence type="predicted"/>
<name>A0A378KIC9_9GAMM</name>
<gene>
    <name evidence="1" type="ORF">NCTC13316_03417</name>
</gene>
<evidence type="ECO:0000313" key="1">
    <source>
        <dbReference type="EMBL" id="STX81544.1"/>
    </source>
</evidence>
<evidence type="ECO:0000313" key="2">
    <source>
        <dbReference type="Proteomes" id="UP000254794"/>
    </source>
</evidence>
<dbReference type="Proteomes" id="UP000254794">
    <property type="component" value="Unassembled WGS sequence"/>
</dbReference>
<sequence>MKIQLLHAISFIVISSHIFAKVPSFVGDLVGRDLIGAGPVGHVGIASAPDYRMRPTVVLEAMNSAPHIQENGINDFKSRSKFWGSKGGLIPPQSIESYTVANRIVRQYFACPEYTITWRWIEGQIDNNAKPISCGLFRCDTLVNYAYGNGAWKLPTYDTVWTTPLAIYNYFPVDSDLFVPEHSTHNSSLNQNVSLNDNIDSINESNLYELNEDRFYQMLQNYPGISQEKIKYLWHLFSTQQVDNKVKVLFYDFISFENPNYLTNEIIKQAKQVKGELRHKLLVTLQSIYQNSLKDNNKMDLKEIIDYFKELQLTDLDKSDGSIVYRGLATLAPKYLKNKNVNLTNMDKIHVNVLQLKNNPANETKYVKDIIYNLDQPDDRLVVTATYQYLTQLLITNNLEFFSNESKQLFRNHLDNKSVINPNQSMLYTAAYIEFKAALNANKTEEIPMLVHNYMQSLDLNTQKVTCYGFSDFTQNKLKLIYNYR</sequence>
<dbReference type="AlphaFoldDB" id="A0A378KIC9"/>
<dbReference type="RefSeq" id="WP_115332914.1">
    <property type="nucleotide sequence ID" value="NZ_CAAAHP010000008.1"/>
</dbReference>
<protein>
    <submittedName>
        <fullName evidence="1">Uncharacterized protein</fullName>
    </submittedName>
</protein>
<accession>A0A378KIC9</accession>
<reference evidence="1 2" key="1">
    <citation type="submission" date="2018-06" db="EMBL/GenBank/DDBJ databases">
        <authorList>
            <consortium name="Pathogen Informatics"/>
            <person name="Doyle S."/>
        </authorList>
    </citation>
    <scope>NUCLEOTIDE SEQUENCE [LARGE SCALE GENOMIC DNA]</scope>
    <source>
        <strain evidence="1 2">NCTC13316</strain>
    </source>
</reference>
<dbReference type="EMBL" id="UGOD01000006">
    <property type="protein sequence ID" value="STX81544.1"/>
    <property type="molecule type" value="Genomic_DNA"/>
</dbReference>
<organism evidence="1 2">
    <name type="scientific">Legionella busanensis</name>
    <dbReference type="NCBI Taxonomy" id="190655"/>
    <lineage>
        <taxon>Bacteria</taxon>
        <taxon>Pseudomonadati</taxon>
        <taxon>Pseudomonadota</taxon>
        <taxon>Gammaproteobacteria</taxon>
        <taxon>Legionellales</taxon>
        <taxon>Legionellaceae</taxon>
        <taxon>Legionella</taxon>
    </lineage>
</organism>